<comment type="subcellular location">
    <subcellularLocation>
        <location evidence="1">Fimbrium</location>
    </subcellularLocation>
</comment>
<gene>
    <name evidence="6" type="ORF">KF707C_3840</name>
</gene>
<keyword evidence="4" id="KW-0281">Fimbrium</keyword>
<protein>
    <submittedName>
        <fullName evidence="6">Fimbrial protein</fullName>
    </submittedName>
</protein>
<proteinExistence type="inferred from homology"/>
<name>A0AAD1FDK2_METFU</name>
<sequence>MKKIVSACTALLGLGFGGAAVAADGLITFNGYVSDKTCTIGQGSGDKVVDLDPISLSALKDGGTAGHTRFTLEFTGCSATQVKAQFERNSPQIDPATGDLKNVGSSNVQVRIFNADMERIDLRTNSNNDEWVSTTGTGGKSTATLSYYAAYQAPATGATQGNVNTYVEYSMNYQ</sequence>
<keyword evidence="3 5" id="KW-0732">Signal</keyword>
<dbReference type="AlphaFoldDB" id="A0AAD1FDK2"/>
<dbReference type="InterPro" id="IPR036937">
    <property type="entry name" value="Adhesion_dom_fimbrial_sf"/>
</dbReference>
<evidence type="ECO:0000256" key="4">
    <source>
        <dbReference type="ARBA" id="ARBA00023263"/>
    </source>
</evidence>
<evidence type="ECO:0000256" key="5">
    <source>
        <dbReference type="SAM" id="SignalP"/>
    </source>
</evidence>
<dbReference type="Pfam" id="PF16970">
    <property type="entry name" value="FimA"/>
    <property type="match status" value="1"/>
</dbReference>
<reference evidence="7" key="1">
    <citation type="submission" date="2015-05" db="EMBL/GenBank/DDBJ databases">
        <title>Draft genome sequencing of a biphenyl-degrading bacterium, Pseudomonas balearica KF707 (=NBRC110670).</title>
        <authorList>
            <person name="Kimura N."/>
            <person name="Hirose J."/>
            <person name="Watanabe T."/>
            <person name="Suenaga H."/>
            <person name="Fujihara H."/>
            <person name="Noguchi M."/>
            <person name="Hashimoto M."/>
            <person name="Shimodaira J."/>
            <person name="Tsuchikane K."/>
            <person name="Hosoyama A."/>
            <person name="Yamazoe A."/>
            <person name="Fujita N."/>
            <person name="Furukawa K."/>
        </authorList>
    </citation>
    <scope>NUCLEOTIDE SEQUENCE [LARGE SCALE GENOMIC DNA]</scope>
    <source>
        <strain evidence="7">DSM 10086 / NBRC 110670 / KF707</strain>
    </source>
</reference>
<dbReference type="InterPro" id="IPR039458">
    <property type="entry name" value="FimA-like"/>
</dbReference>
<dbReference type="PANTHER" id="PTHR33420">
    <property type="entry name" value="FIMBRIAL SUBUNIT ELFA-RELATED"/>
    <property type="match status" value="1"/>
</dbReference>
<dbReference type="InterPro" id="IPR050263">
    <property type="entry name" value="Bact_Fimbrial_Adh_Pro"/>
</dbReference>
<dbReference type="Gene3D" id="2.60.40.1090">
    <property type="entry name" value="Fimbrial-type adhesion domain"/>
    <property type="match status" value="1"/>
</dbReference>
<evidence type="ECO:0000256" key="3">
    <source>
        <dbReference type="ARBA" id="ARBA00022729"/>
    </source>
</evidence>
<dbReference type="GO" id="GO:0043709">
    <property type="term" value="P:cell adhesion involved in single-species biofilm formation"/>
    <property type="evidence" value="ECO:0007669"/>
    <property type="project" value="TreeGrafter"/>
</dbReference>
<evidence type="ECO:0000256" key="2">
    <source>
        <dbReference type="ARBA" id="ARBA00006671"/>
    </source>
</evidence>
<comment type="similarity">
    <text evidence="2">Belongs to the fimbrial protein family.</text>
</comment>
<evidence type="ECO:0000256" key="1">
    <source>
        <dbReference type="ARBA" id="ARBA00004561"/>
    </source>
</evidence>
<organism evidence="6 7">
    <name type="scientific">Metapseudomonas furukawaii</name>
    <name type="common">Pseudomonas furukawaii</name>
    <dbReference type="NCBI Taxonomy" id="1149133"/>
    <lineage>
        <taxon>Bacteria</taxon>
        <taxon>Pseudomonadati</taxon>
        <taxon>Pseudomonadota</taxon>
        <taxon>Gammaproteobacteria</taxon>
        <taxon>Pseudomonadales</taxon>
        <taxon>Pseudomonadaceae</taxon>
        <taxon>Metapseudomonas</taxon>
    </lineage>
</organism>
<dbReference type="KEGG" id="pfuw:KF707C_3840"/>
<dbReference type="PANTHER" id="PTHR33420:SF3">
    <property type="entry name" value="FIMBRIAL SUBUNIT ELFA"/>
    <property type="match status" value="1"/>
</dbReference>
<feature type="signal peptide" evidence="5">
    <location>
        <begin position="1"/>
        <end position="22"/>
    </location>
</feature>
<dbReference type="Proteomes" id="UP000218554">
    <property type="component" value="Chromosome"/>
</dbReference>
<dbReference type="InterPro" id="IPR008966">
    <property type="entry name" value="Adhesion_dom_sf"/>
</dbReference>
<evidence type="ECO:0000313" key="6">
    <source>
        <dbReference type="EMBL" id="BAU72072.1"/>
    </source>
</evidence>
<dbReference type="EMBL" id="AP014862">
    <property type="protein sequence ID" value="BAU72072.1"/>
    <property type="molecule type" value="Genomic_DNA"/>
</dbReference>
<evidence type="ECO:0000313" key="7">
    <source>
        <dbReference type="Proteomes" id="UP000218554"/>
    </source>
</evidence>
<dbReference type="RefSeq" id="WP_003455379.1">
    <property type="nucleotide sequence ID" value="NZ_AJMR01000224.1"/>
</dbReference>
<reference evidence="6 7" key="2">
    <citation type="journal article" date="2017" name="Int. J. Syst. Evol. Microbiol.">
        <title>Pseudomonas furukawaii sp. nov., a polychlorinated biphenyl-degrading bacterium isolated from biphenyl-contaminated soil in Japan.</title>
        <authorList>
            <person name="Kimura N."/>
            <person name="Watanabe T."/>
            <person name="Suenaga H."/>
            <person name="Fujihara H."/>
            <person name="Futagami T."/>
            <person name="Goto M."/>
            <person name="Hanada S."/>
            <person name="Hirose J."/>
        </authorList>
    </citation>
    <scope>NUCLEOTIDE SEQUENCE [LARGE SCALE GENOMIC DNA]</scope>
    <source>
        <strain evidence="7">DSM 10086 / NBRC 110670 / KF707</strain>
    </source>
</reference>
<keyword evidence="7" id="KW-1185">Reference proteome</keyword>
<dbReference type="GO" id="GO:0009289">
    <property type="term" value="C:pilus"/>
    <property type="evidence" value="ECO:0007669"/>
    <property type="project" value="UniProtKB-SubCell"/>
</dbReference>
<dbReference type="SUPFAM" id="SSF49401">
    <property type="entry name" value="Bacterial adhesins"/>
    <property type="match status" value="1"/>
</dbReference>
<accession>A0AAD1FDK2</accession>
<feature type="chain" id="PRO_5042065884" evidence="5">
    <location>
        <begin position="23"/>
        <end position="174"/>
    </location>
</feature>